<keyword evidence="2" id="KW-1185">Reference proteome</keyword>
<name>A0A8J2KZD4_9HEXA</name>
<dbReference type="Proteomes" id="UP000708208">
    <property type="component" value="Unassembled WGS sequence"/>
</dbReference>
<dbReference type="EMBL" id="CAJVCH010538758">
    <property type="protein sequence ID" value="CAG7826134.1"/>
    <property type="molecule type" value="Genomic_DNA"/>
</dbReference>
<evidence type="ECO:0000313" key="2">
    <source>
        <dbReference type="Proteomes" id="UP000708208"/>
    </source>
</evidence>
<protein>
    <submittedName>
        <fullName evidence="1">Uncharacterized protein</fullName>
    </submittedName>
</protein>
<proteinExistence type="predicted"/>
<evidence type="ECO:0000313" key="1">
    <source>
        <dbReference type="EMBL" id="CAG7826134.1"/>
    </source>
</evidence>
<comment type="caution">
    <text evidence="1">The sequence shown here is derived from an EMBL/GenBank/DDBJ whole genome shotgun (WGS) entry which is preliminary data.</text>
</comment>
<reference evidence="1" key="1">
    <citation type="submission" date="2021-06" db="EMBL/GenBank/DDBJ databases">
        <authorList>
            <person name="Hodson N. C."/>
            <person name="Mongue J. A."/>
            <person name="Jaron S. K."/>
        </authorList>
    </citation>
    <scope>NUCLEOTIDE SEQUENCE</scope>
</reference>
<sequence length="214" mass="23908">MTCFSASKENPGLGSFSDLHPTGTLAELEGYIREKITSPLCLVKGTVASNSFQRFHPSCSTALLTLAPIQQPRMNNFGEVGTTTRVEMRLKGRKKGVKFEILLGKLVHLQQNPNCKIPRFPQSTEPWIPQDYLIPVRELHLIFRVKSLEFNSGQLSVQNYHHVRKVEQGNAIHTVKVISSYSRKSWGEGSNSIELKSQGDRVNSLLGTVLLPSH</sequence>
<organism evidence="1 2">
    <name type="scientific">Allacma fusca</name>
    <dbReference type="NCBI Taxonomy" id="39272"/>
    <lineage>
        <taxon>Eukaryota</taxon>
        <taxon>Metazoa</taxon>
        <taxon>Ecdysozoa</taxon>
        <taxon>Arthropoda</taxon>
        <taxon>Hexapoda</taxon>
        <taxon>Collembola</taxon>
        <taxon>Symphypleona</taxon>
        <taxon>Sminthuridae</taxon>
        <taxon>Allacma</taxon>
    </lineage>
</organism>
<dbReference type="AlphaFoldDB" id="A0A8J2KZD4"/>
<gene>
    <name evidence="1" type="ORF">AFUS01_LOCUS36202</name>
</gene>
<accession>A0A8J2KZD4</accession>